<dbReference type="Gene3D" id="2.30.42.10">
    <property type="match status" value="1"/>
</dbReference>
<dbReference type="CDD" id="cd07560">
    <property type="entry name" value="Peptidase_S41_CPP"/>
    <property type="match status" value="1"/>
</dbReference>
<evidence type="ECO:0000313" key="8">
    <source>
        <dbReference type="Proteomes" id="UP000178313"/>
    </source>
</evidence>
<keyword evidence="3 5" id="KW-0378">Hydrolase</keyword>
<dbReference type="Pfam" id="PF17820">
    <property type="entry name" value="PDZ_6"/>
    <property type="match status" value="1"/>
</dbReference>
<dbReference type="GO" id="GO:0004175">
    <property type="term" value="F:endopeptidase activity"/>
    <property type="evidence" value="ECO:0007669"/>
    <property type="project" value="TreeGrafter"/>
</dbReference>
<dbReference type="PANTHER" id="PTHR32060">
    <property type="entry name" value="TAIL-SPECIFIC PROTEASE"/>
    <property type="match status" value="1"/>
</dbReference>
<organism evidence="7 8">
    <name type="scientific">Candidatus Woesebacteria bacterium RIFCSPHIGHO2_12_FULL_46_16</name>
    <dbReference type="NCBI Taxonomy" id="1802513"/>
    <lineage>
        <taxon>Bacteria</taxon>
        <taxon>Candidatus Woeseibacteriota</taxon>
    </lineage>
</organism>
<dbReference type="InterPro" id="IPR041489">
    <property type="entry name" value="PDZ_6"/>
</dbReference>
<dbReference type="SMART" id="SM00228">
    <property type="entry name" value="PDZ"/>
    <property type="match status" value="1"/>
</dbReference>
<accession>A0A1F8B155</accession>
<comment type="similarity">
    <text evidence="1 5">Belongs to the peptidase S41A family.</text>
</comment>
<dbReference type="FunFam" id="2.30.42.10:FF:000063">
    <property type="entry name" value="Peptidase, S41 family"/>
    <property type="match status" value="1"/>
</dbReference>
<dbReference type="SUPFAM" id="SSF50156">
    <property type="entry name" value="PDZ domain-like"/>
    <property type="match status" value="1"/>
</dbReference>
<gene>
    <name evidence="7" type="ORF">A3E46_01365</name>
</gene>
<dbReference type="STRING" id="1802513.A3E46_01365"/>
<dbReference type="PANTHER" id="PTHR32060:SF30">
    <property type="entry name" value="CARBOXY-TERMINAL PROCESSING PROTEASE CTPA"/>
    <property type="match status" value="1"/>
</dbReference>
<dbReference type="NCBIfam" id="TIGR00225">
    <property type="entry name" value="prc"/>
    <property type="match status" value="1"/>
</dbReference>
<dbReference type="InterPro" id="IPR029045">
    <property type="entry name" value="ClpP/crotonase-like_dom_sf"/>
</dbReference>
<keyword evidence="2 5" id="KW-0645">Protease</keyword>
<dbReference type="PROSITE" id="PS50106">
    <property type="entry name" value="PDZ"/>
    <property type="match status" value="1"/>
</dbReference>
<dbReference type="CDD" id="cd06782">
    <property type="entry name" value="cpPDZ_CPP-like"/>
    <property type="match status" value="1"/>
</dbReference>
<dbReference type="InterPro" id="IPR001478">
    <property type="entry name" value="PDZ"/>
</dbReference>
<proteinExistence type="inferred from homology"/>
<evidence type="ECO:0000256" key="2">
    <source>
        <dbReference type="ARBA" id="ARBA00022670"/>
    </source>
</evidence>
<dbReference type="AlphaFoldDB" id="A0A1F8B155"/>
<keyword evidence="4 5" id="KW-0720">Serine protease</keyword>
<evidence type="ECO:0000256" key="1">
    <source>
        <dbReference type="ARBA" id="ARBA00009179"/>
    </source>
</evidence>
<feature type="domain" description="PDZ" evidence="6">
    <location>
        <begin position="115"/>
        <end position="189"/>
    </location>
</feature>
<name>A0A1F8B155_9BACT</name>
<dbReference type="Gene3D" id="3.90.226.10">
    <property type="entry name" value="2-enoyl-CoA Hydratase, Chain A, domain 1"/>
    <property type="match status" value="1"/>
</dbReference>
<evidence type="ECO:0000259" key="6">
    <source>
        <dbReference type="PROSITE" id="PS50106"/>
    </source>
</evidence>
<dbReference type="Gene3D" id="3.30.750.44">
    <property type="match status" value="1"/>
</dbReference>
<reference evidence="7 8" key="1">
    <citation type="journal article" date="2016" name="Nat. Commun.">
        <title>Thousands of microbial genomes shed light on interconnected biogeochemical processes in an aquifer system.</title>
        <authorList>
            <person name="Anantharaman K."/>
            <person name="Brown C.T."/>
            <person name="Hug L.A."/>
            <person name="Sharon I."/>
            <person name="Castelle C.J."/>
            <person name="Probst A.J."/>
            <person name="Thomas B.C."/>
            <person name="Singh A."/>
            <person name="Wilkins M.J."/>
            <person name="Karaoz U."/>
            <person name="Brodie E.L."/>
            <person name="Williams K.H."/>
            <person name="Hubbard S.S."/>
            <person name="Banfield J.F."/>
        </authorList>
    </citation>
    <scope>NUCLEOTIDE SEQUENCE [LARGE SCALE GENOMIC DNA]</scope>
</reference>
<sequence length="420" mass="45479">MELKSFLPKISLTSLRKVLLILVFSLALFGGGYYLGVQGFRADLKKFPKVTVSREIPADKTDLDFSLFWRVWDTVSSRYFDKSKVIPANMIYGAIEGMVSAVGDPYTSFLPPNENKVVQEDLSGIFEGVGIQIGFKGKQLAVIAPLPGSPSEKAGIKPGDFIVGIKDESKDLDMGTVGITLSDAVQAIRGKAGTKVTLTLLRDETPEPIVVDLTRAKLDVPTLILSYVGEGGTIAHIRLLKFGGETDGEWQKAVKEVLKKKEVKAVILDLRSNPGGYLQGAVDIASEFLKTGSVVVTEEKYDGTKSDFKVERLGLLVSTPTVVLVNGGSASASEILAGALRDDRKISLIGEKTFGKGTIQEPIQLEGGSGLHLTIARWLNPSGFWVNEKGLEPDIKVEDNPETSEDEQLQKAIEVLQSNK</sequence>
<dbReference type="GO" id="GO:0030288">
    <property type="term" value="C:outer membrane-bounded periplasmic space"/>
    <property type="evidence" value="ECO:0007669"/>
    <property type="project" value="TreeGrafter"/>
</dbReference>
<dbReference type="GO" id="GO:0007165">
    <property type="term" value="P:signal transduction"/>
    <property type="evidence" value="ECO:0007669"/>
    <property type="project" value="TreeGrafter"/>
</dbReference>
<dbReference type="SMART" id="SM00245">
    <property type="entry name" value="TSPc"/>
    <property type="match status" value="1"/>
</dbReference>
<dbReference type="SUPFAM" id="SSF52096">
    <property type="entry name" value="ClpP/crotonase"/>
    <property type="match status" value="1"/>
</dbReference>
<dbReference type="InterPro" id="IPR004447">
    <property type="entry name" value="Peptidase_S41A"/>
</dbReference>
<evidence type="ECO:0000256" key="3">
    <source>
        <dbReference type="ARBA" id="ARBA00022801"/>
    </source>
</evidence>
<dbReference type="GO" id="GO:0008236">
    <property type="term" value="F:serine-type peptidase activity"/>
    <property type="evidence" value="ECO:0007669"/>
    <property type="project" value="UniProtKB-KW"/>
</dbReference>
<evidence type="ECO:0000256" key="4">
    <source>
        <dbReference type="ARBA" id="ARBA00022825"/>
    </source>
</evidence>
<dbReference type="InterPro" id="IPR005151">
    <property type="entry name" value="Tail-specific_protease"/>
</dbReference>
<dbReference type="Pfam" id="PF03572">
    <property type="entry name" value="Peptidase_S41"/>
    <property type="match status" value="1"/>
</dbReference>
<dbReference type="Proteomes" id="UP000178313">
    <property type="component" value="Unassembled WGS sequence"/>
</dbReference>
<dbReference type="EMBL" id="MGGZ01000005">
    <property type="protein sequence ID" value="OGM57742.1"/>
    <property type="molecule type" value="Genomic_DNA"/>
</dbReference>
<comment type="caution">
    <text evidence="7">The sequence shown here is derived from an EMBL/GenBank/DDBJ whole genome shotgun (WGS) entry which is preliminary data.</text>
</comment>
<protein>
    <recommendedName>
        <fullName evidence="6">PDZ domain-containing protein</fullName>
    </recommendedName>
</protein>
<evidence type="ECO:0000313" key="7">
    <source>
        <dbReference type="EMBL" id="OGM57742.1"/>
    </source>
</evidence>
<dbReference type="InterPro" id="IPR036034">
    <property type="entry name" value="PDZ_sf"/>
</dbReference>
<dbReference type="GO" id="GO:0006508">
    <property type="term" value="P:proteolysis"/>
    <property type="evidence" value="ECO:0007669"/>
    <property type="project" value="UniProtKB-KW"/>
</dbReference>
<evidence type="ECO:0000256" key="5">
    <source>
        <dbReference type="RuleBase" id="RU004404"/>
    </source>
</evidence>